<comment type="similarity">
    <text evidence="1">Belongs to the peptidase C1 family.</text>
</comment>
<dbReference type="SMART" id="SM00848">
    <property type="entry name" value="Inhibitor_I29"/>
    <property type="match status" value="1"/>
</dbReference>
<protein>
    <recommendedName>
        <fullName evidence="15">Cysteine protease</fullName>
    </recommendedName>
</protein>
<evidence type="ECO:0000256" key="7">
    <source>
        <dbReference type="ARBA" id="ARBA00023180"/>
    </source>
</evidence>
<evidence type="ECO:0000256" key="5">
    <source>
        <dbReference type="ARBA" id="ARBA00022807"/>
    </source>
</evidence>
<dbReference type="InterPro" id="IPR038765">
    <property type="entry name" value="Papain-like_cys_pep_sf"/>
</dbReference>
<dbReference type="InterPro" id="IPR000169">
    <property type="entry name" value="Pept_cys_AS"/>
</dbReference>
<dbReference type="SMART" id="SM00645">
    <property type="entry name" value="Pept_C1"/>
    <property type="match status" value="1"/>
</dbReference>
<dbReference type="SMART" id="SM00277">
    <property type="entry name" value="GRAN"/>
    <property type="match status" value="1"/>
</dbReference>
<dbReference type="PANTHER" id="PTHR12411">
    <property type="entry name" value="CYSTEINE PROTEASE FAMILY C1-RELATED"/>
    <property type="match status" value="1"/>
</dbReference>
<feature type="region of interest" description="Disordered" evidence="8">
    <location>
        <begin position="354"/>
        <end position="391"/>
    </location>
</feature>
<dbReference type="InterPro" id="IPR013201">
    <property type="entry name" value="Prot_inhib_I29"/>
</dbReference>
<keyword evidence="14" id="KW-1185">Reference proteome</keyword>
<dbReference type="InterPro" id="IPR000118">
    <property type="entry name" value="Granulin"/>
</dbReference>
<reference evidence="13" key="1">
    <citation type="journal article" date="2020" name="bioRxiv">
        <title>Comparative genomics of Chlamydomonas.</title>
        <authorList>
            <person name="Craig R.J."/>
            <person name="Hasan A.R."/>
            <person name="Ness R.W."/>
            <person name="Keightley P.D."/>
        </authorList>
    </citation>
    <scope>NUCLEOTIDE SEQUENCE</scope>
    <source>
        <strain evidence="13">SAG 7.73</strain>
    </source>
</reference>
<gene>
    <name evidence="13" type="ORF">HXX76_006143</name>
</gene>
<dbReference type="InterPro" id="IPR025661">
    <property type="entry name" value="Pept_asp_AS"/>
</dbReference>
<dbReference type="SUPFAM" id="SSF54001">
    <property type="entry name" value="Cysteine proteinases"/>
    <property type="match status" value="1"/>
</dbReference>
<dbReference type="PROSITE" id="PS00139">
    <property type="entry name" value="THIOL_PROTEASE_CYS"/>
    <property type="match status" value="1"/>
</dbReference>
<dbReference type="GO" id="GO:0006508">
    <property type="term" value="P:proteolysis"/>
    <property type="evidence" value="ECO:0007669"/>
    <property type="project" value="UniProtKB-KW"/>
</dbReference>
<proteinExistence type="inferred from homology"/>
<evidence type="ECO:0000259" key="12">
    <source>
        <dbReference type="SMART" id="SM00848"/>
    </source>
</evidence>
<keyword evidence="2" id="KW-0645">Protease</keyword>
<dbReference type="EMBL" id="JAEHOC010000011">
    <property type="protein sequence ID" value="KAG2437494.1"/>
    <property type="molecule type" value="Genomic_DNA"/>
</dbReference>
<accession>A0A835TBT8</accession>
<dbReference type="PROSITE" id="PS00639">
    <property type="entry name" value="THIOL_PROTEASE_HIS"/>
    <property type="match status" value="1"/>
</dbReference>
<dbReference type="CDD" id="cd02248">
    <property type="entry name" value="Peptidase_C1A"/>
    <property type="match status" value="1"/>
</dbReference>
<evidence type="ECO:0000313" key="14">
    <source>
        <dbReference type="Proteomes" id="UP000650467"/>
    </source>
</evidence>
<keyword evidence="5" id="KW-0788">Thiol protease</keyword>
<evidence type="ECO:0000313" key="13">
    <source>
        <dbReference type="EMBL" id="KAG2437494.1"/>
    </source>
</evidence>
<dbReference type="Proteomes" id="UP000650467">
    <property type="component" value="Unassembled WGS sequence"/>
</dbReference>
<dbReference type="PRINTS" id="PR00705">
    <property type="entry name" value="PAPAIN"/>
</dbReference>
<evidence type="ECO:0000256" key="3">
    <source>
        <dbReference type="ARBA" id="ARBA00022729"/>
    </source>
</evidence>
<dbReference type="InterPro" id="IPR025660">
    <property type="entry name" value="Pept_his_AS"/>
</dbReference>
<dbReference type="Gene3D" id="3.90.70.10">
    <property type="entry name" value="Cysteine proteinases"/>
    <property type="match status" value="1"/>
</dbReference>
<evidence type="ECO:0000256" key="6">
    <source>
        <dbReference type="ARBA" id="ARBA00023157"/>
    </source>
</evidence>
<dbReference type="OrthoDB" id="10253408at2759"/>
<keyword evidence="6" id="KW-1015">Disulfide bond</keyword>
<dbReference type="AlphaFoldDB" id="A0A835TBT8"/>
<dbReference type="PROSITE" id="PS00640">
    <property type="entry name" value="THIOL_PROTEASE_ASN"/>
    <property type="match status" value="1"/>
</dbReference>
<feature type="signal peptide" evidence="9">
    <location>
        <begin position="1"/>
        <end position="20"/>
    </location>
</feature>
<evidence type="ECO:0000256" key="9">
    <source>
        <dbReference type="SAM" id="SignalP"/>
    </source>
</evidence>
<evidence type="ECO:0008006" key="15">
    <source>
        <dbReference type="Google" id="ProtNLM"/>
    </source>
</evidence>
<feature type="domain" description="Granulins" evidence="10">
    <location>
        <begin position="395"/>
        <end position="452"/>
    </location>
</feature>
<feature type="chain" id="PRO_5032497168" description="Cysteine protease" evidence="9">
    <location>
        <begin position="21"/>
        <end position="506"/>
    </location>
</feature>
<name>A0A835TBT8_CHLIN</name>
<dbReference type="Gene3D" id="2.10.25.160">
    <property type="entry name" value="Granulin"/>
    <property type="match status" value="1"/>
</dbReference>
<keyword evidence="7" id="KW-0325">Glycoprotein</keyword>
<keyword evidence="3 9" id="KW-0732">Signal</keyword>
<dbReference type="GO" id="GO:0008234">
    <property type="term" value="F:cysteine-type peptidase activity"/>
    <property type="evidence" value="ECO:0007669"/>
    <property type="project" value="UniProtKB-KW"/>
</dbReference>
<dbReference type="Pfam" id="PF08246">
    <property type="entry name" value="Inhibitor_I29"/>
    <property type="match status" value="1"/>
</dbReference>
<evidence type="ECO:0000256" key="8">
    <source>
        <dbReference type="SAM" id="MobiDB-lite"/>
    </source>
</evidence>
<dbReference type="Pfam" id="PF00396">
    <property type="entry name" value="Granulin"/>
    <property type="match status" value="1"/>
</dbReference>
<evidence type="ECO:0000259" key="11">
    <source>
        <dbReference type="SMART" id="SM00645"/>
    </source>
</evidence>
<evidence type="ECO:0000256" key="2">
    <source>
        <dbReference type="ARBA" id="ARBA00022670"/>
    </source>
</evidence>
<organism evidence="13 14">
    <name type="scientific">Chlamydomonas incerta</name>
    <dbReference type="NCBI Taxonomy" id="51695"/>
    <lineage>
        <taxon>Eukaryota</taxon>
        <taxon>Viridiplantae</taxon>
        <taxon>Chlorophyta</taxon>
        <taxon>core chlorophytes</taxon>
        <taxon>Chlorophyceae</taxon>
        <taxon>CS clade</taxon>
        <taxon>Chlamydomonadales</taxon>
        <taxon>Chlamydomonadaceae</taxon>
        <taxon>Chlamydomonas</taxon>
    </lineage>
</organism>
<dbReference type="Pfam" id="PF00112">
    <property type="entry name" value="Peptidase_C1"/>
    <property type="match status" value="1"/>
</dbReference>
<dbReference type="InterPro" id="IPR037277">
    <property type="entry name" value="Granulin_sf"/>
</dbReference>
<evidence type="ECO:0000256" key="4">
    <source>
        <dbReference type="ARBA" id="ARBA00022801"/>
    </source>
</evidence>
<dbReference type="InterPro" id="IPR013128">
    <property type="entry name" value="Peptidase_C1A"/>
</dbReference>
<comment type="caution">
    <text evidence="13">The sequence shown here is derived from an EMBL/GenBank/DDBJ whole genome shotgun (WGS) entry which is preliminary data.</text>
</comment>
<evidence type="ECO:0000256" key="1">
    <source>
        <dbReference type="ARBA" id="ARBA00008455"/>
    </source>
</evidence>
<dbReference type="InterPro" id="IPR000668">
    <property type="entry name" value="Peptidase_C1A_C"/>
</dbReference>
<sequence length="506" mass="54045">MALRLLGAAVVLAAFTSAGAFSDHLLRAQHTQMLLEAQANPLGAFKEWAQTHARSYLNNAAEFESRFKVWLENLEYILAYNARTTSHWLTLNHLADLSTPEYKSNLLGFDNQARLARNHLKTGKFMYEDVDADTLPPAVDWRKKNAVAEVKNQGQCGSCWAFATTGSVEGINAIVTGSLVSLSEQELVDCDTEQDKGCSGGLMDYAYAWIIKNKGIDTESDYPYTAMDGECNAAKQKRRVVTIDGYEDVPENDEVALKKAAAHQPVAVAIEADAKSFQLYGGGVYDDPTCGTSLNHGVLVVGYGKDVGGSGSNYWIVKNSWGAEWGDAGYIRLKMGSTDAEGLCGIAMAPSYPVKKGPNPPTPSPTPGPSPKPGPKPGPSPSPGPGPTPPGPVKCDDDNECPAGSTCCCVNEIFNMCFQWGCCPMPKATCCDDHEHCCPADLPVCDTDAGRCLPSAGVFLGSKPWAAKTPATRRPGSTALGGMAGRLAQKFMGGGRGFLRRGEPMN</sequence>
<feature type="domain" description="Peptidase C1A papain C-terminal" evidence="11">
    <location>
        <begin position="135"/>
        <end position="354"/>
    </location>
</feature>
<dbReference type="SUPFAM" id="SSF57277">
    <property type="entry name" value="Granulin repeat"/>
    <property type="match status" value="1"/>
</dbReference>
<feature type="compositionally biased region" description="Pro residues" evidence="8">
    <location>
        <begin position="358"/>
        <end position="391"/>
    </location>
</feature>
<dbReference type="InterPro" id="IPR039417">
    <property type="entry name" value="Peptidase_C1A_papain-like"/>
</dbReference>
<dbReference type="FunFam" id="3.90.70.10:FF:000067">
    <property type="entry name" value="Senescence-specific cysteine protease"/>
    <property type="match status" value="1"/>
</dbReference>
<evidence type="ECO:0000259" key="10">
    <source>
        <dbReference type="SMART" id="SM00277"/>
    </source>
</evidence>
<keyword evidence="4" id="KW-0378">Hydrolase</keyword>
<feature type="domain" description="Cathepsin propeptide inhibitor" evidence="12">
    <location>
        <begin position="45"/>
        <end position="102"/>
    </location>
</feature>